<proteinExistence type="predicted"/>
<feature type="signal peptide" evidence="1">
    <location>
        <begin position="1"/>
        <end position="17"/>
    </location>
</feature>
<dbReference type="Proteomes" id="UP000812440">
    <property type="component" value="Unassembled WGS sequence"/>
</dbReference>
<dbReference type="EMBL" id="JAACNH010015525">
    <property type="protein sequence ID" value="KAG8429024.1"/>
    <property type="molecule type" value="Genomic_DNA"/>
</dbReference>
<gene>
    <name evidence="2" type="ORF">GDO86_018500</name>
</gene>
<evidence type="ECO:0000256" key="1">
    <source>
        <dbReference type="SAM" id="SignalP"/>
    </source>
</evidence>
<keyword evidence="1" id="KW-0732">Signal</keyword>
<comment type="caution">
    <text evidence="2">The sequence shown here is derived from an EMBL/GenBank/DDBJ whole genome shotgun (WGS) entry which is preliminary data.</text>
</comment>
<keyword evidence="3" id="KW-1185">Reference proteome</keyword>
<evidence type="ECO:0000313" key="3">
    <source>
        <dbReference type="Proteomes" id="UP000812440"/>
    </source>
</evidence>
<dbReference type="AlphaFoldDB" id="A0A8T2ICS2"/>
<accession>A0A8T2ICS2</accession>
<feature type="chain" id="PRO_5035792585" description="Secreted protein" evidence="1">
    <location>
        <begin position="18"/>
        <end position="102"/>
    </location>
</feature>
<protein>
    <recommendedName>
        <fullName evidence="4">Secreted protein</fullName>
    </recommendedName>
</protein>
<sequence>MLHIASFFSSNTGILLAILSNCSFISNCNIAVSYSISSSLMSGIKWECFCSLVITETCVTSCCCRPNSISVSLRLSFSICSSTLLELLVFSSTFSQSQLVSL</sequence>
<evidence type="ECO:0008006" key="4">
    <source>
        <dbReference type="Google" id="ProtNLM"/>
    </source>
</evidence>
<name>A0A8T2ICS2_9PIPI</name>
<organism evidence="2 3">
    <name type="scientific">Hymenochirus boettgeri</name>
    <name type="common">Congo dwarf clawed frog</name>
    <dbReference type="NCBI Taxonomy" id="247094"/>
    <lineage>
        <taxon>Eukaryota</taxon>
        <taxon>Metazoa</taxon>
        <taxon>Chordata</taxon>
        <taxon>Craniata</taxon>
        <taxon>Vertebrata</taxon>
        <taxon>Euteleostomi</taxon>
        <taxon>Amphibia</taxon>
        <taxon>Batrachia</taxon>
        <taxon>Anura</taxon>
        <taxon>Pipoidea</taxon>
        <taxon>Pipidae</taxon>
        <taxon>Pipinae</taxon>
        <taxon>Hymenochirus</taxon>
    </lineage>
</organism>
<reference evidence="2" key="1">
    <citation type="thesis" date="2020" institute="ProQuest LLC" country="789 East Eisenhower Parkway, Ann Arbor, MI, USA">
        <title>Comparative Genomics and Chromosome Evolution.</title>
        <authorList>
            <person name="Mudd A.B."/>
        </authorList>
    </citation>
    <scope>NUCLEOTIDE SEQUENCE</scope>
    <source>
        <strain evidence="2">Female2</strain>
        <tissue evidence="2">Blood</tissue>
    </source>
</reference>
<evidence type="ECO:0000313" key="2">
    <source>
        <dbReference type="EMBL" id="KAG8429024.1"/>
    </source>
</evidence>